<evidence type="ECO:0000313" key="3">
    <source>
        <dbReference type="Proteomes" id="UP001469553"/>
    </source>
</evidence>
<evidence type="ECO:0000313" key="2">
    <source>
        <dbReference type="EMBL" id="MEQ2301592.1"/>
    </source>
</evidence>
<evidence type="ECO:0000256" key="1">
    <source>
        <dbReference type="SAM" id="Phobius"/>
    </source>
</evidence>
<keyword evidence="1" id="KW-0472">Membrane</keyword>
<sequence>MLLGLAGIFLTFQGILIQSVDGCMFFFVERRHSITEMAHMSFTICIFIFVIPSSTFVLSYGFKVIQPQVQDVNRDQTASISCENDAKRFTLQDVRLYSISQ</sequence>
<feature type="transmembrane region" description="Helical" evidence="1">
    <location>
        <begin position="40"/>
        <end position="62"/>
    </location>
</feature>
<protein>
    <submittedName>
        <fullName evidence="2">Uncharacterized protein</fullName>
    </submittedName>
</protein>
<organism evidence="2 3">
    <name type="scientific">Ameca splendens</name>
    <dbReference type="NCBI Taxonomy" id="208324"/>
    <lineage>
        <taxon>Eukaryota</taxon>
        <taxon>Metazoa</taxon>
        <taxon>Chordata</taxon>
        <taxon>Craniata</taxon>
        <taxon>Vertebrata</taxon>
        <taxon>Euteleostomi</taxon>
        <taxon>Actinopterygii</taxon>
        <taxon>Neopterygii</taxon>
        <taxon>Teleostei</taxon>
        <taxon>Neoteleostei</taxon>
        <taxon>Acanthomorphata</taxon>
        <taxon>Ovalentaria</taxon>
        <taxon>Atherinomorphae</taxon>
        <taxon>Cyprinodontiformes</taxon>
        <taxon>Goodeidae</taxon>
        <taxon>Ameca</taxon>
    </lineage>
</organism>
<gene>
    <name evidence="2" type="ORF">AMECASPLE_037686</name>
</gene>
<proteinExistence type="predicted"/>
<dbReference type="EMBL" id="JAHRIP010053529">
    <property type="protein sequence ID" value="MEQ2301592.1"/>
    <property type="molecule type" value="Genomic_DNA"/>
</dbReference>
<keyword evidence="3" id="KW-1185">Reference proteome</keyword>
<feature type="transmembrane region" description="Helical" evidence="1">
    <location>
        <begin position="6"/>
        <end position="28"/>
    </location>
</feature>
<comment type="caution">
    <text evidence="2">The sequence shown here is derived from an EMBL/GenBank/DDBJ whole genome shotgun (WGS) entry which is preliminary data.</text>
</comment>
<keyword evidence="1" id="KW-0812">Transmembrane</keyword>
<name>A0ABV0Z751_9TELE</name>
<reference evidence="2 3" key="1">
    <citation type="submission" date="2021-06" db="EMBL/GenBank/DDBJ databases">
        <authorList>
            <person name="Palmer J.M."/>
        </authorList>
    </citation>
    <scope>NUCLEOTIDE SEQUENCE [LARGE SCALE GENOMIC DNA]</scope>
    <source>
        <strain evidence="2 3">AS_MEX2019</strain>
        <tissue evidence="2">Muscle</tissue>
    </source>
</reference>
<dbReference type="Proteomes" id="UP001469553">
    <property type="component" value="Unassembled WGS sequence"/>
</dbReference>
<accession>A0ABV0Z751</accession>
<keyword evidence="1" id="KW-1133">Transmembrane helix</keyword>